<gene>
    <name evidence="7" type="ORF">Tsubulata_010377</name>
</gene>
<dbReference type="Pfam" id="PF25598">
    <property type="entry name" value="ARM_PUB"/>
    <property type="match status" value="1"/>
</dbReference>
<dbReference type="SUPFAM" id="SSF57850">
    <property type="entry name" value="RING/U-box"/>
    <property type="match status" value="1"/>
</dbReference>
<evidence type="ECO:0000313" key="7">
    <source>
        <dbReference type="EMBL" id="KAJ4840882.1"/>
    </source>
</evidence>
<dbReference type="Gene3D" id="1.25.10.10">
    <property type="entry name" value="Leucine-rich Repeat Variant"/>
    <property type="match status" value="1"/>
</dbReference>
<dbReference type="FunFam" id="3.30.40.10:FF:000437">
    <property type="entry name" value="RING-type E3 ubiquitin transferase"/>
    <property type="match status" value="1"/>
</dbReference>
<dbReference type="Gene3D" id="3.30.40.10">
    <property type="entry name" value="Zinc/RING finger domain, C3HC4 (zinc finger)"/>
    <property type="match status" value="1"/>
</dbReference>
<dbReference type="PANTHER" id="PTHR22849:SF61">
    <property type="entry name" value="U-BOX DOMAIN-CONTAINING PROTEIN 21"/>
    <property type="match status" value="1"/>
</dbReference>
<keyword evidence="8" id="KW-1185">Reference proteome</keyword>
<dbReference type="InterPro" id="IPR058678">
    <property type="entry name" value="ARM_PUB"/>
</dbReference>
<evidence type="ECO:0000256" key="1">
    <source>
        <dbReference type="ARBA" id="ARBA00000900"/>
    </source>
</evidence>
<organism evidence="7 8">
    <name type="scientific">Turnera subulata</name>
    <dbReference type="NCBI Taxonomy" id="218843"/>
    <lineage>
        <taxon>Eukaryota</taxon>
        <taxon>Viridiplantae</taxon>
        <taxon>Streptophyta</taxon>
        <taxon>Embryophyta</taxon>
        <taxon>Tracheophyta</taxon>
        <taxon>Spermatophyta</taxon>
        <taxon>Magnoliopsida</taxon>
        <taxon>eudicotyledons</taxon>
        <taxon>Gunneridae</taxon>
        <taxon>Pentapetalae</taxon>
        <taxon>rosids</taxon>
        <taxon>fabids</taxon>
        <taxon>Malpighiales</taxon>
        <taxon>Passifloraceae</taxon>
        <taxon>Turnera</taxon>
    </lineage>
</organism>
<comment type="function">
    <text evidence="5">Functions as an E3 ubiquitin ligase.</text>
</comment>
<evidence type="ECO:0000256" key="4">
    <source>
        <dbReference type="ARBA" id="ARBA00022786"/>
    </source>
</evidence>
<reference evidence="7" key="2">
    <citation type="journal article" date="2023" name="Plants (Basel)">
        <title>Annotation of the Turnera subulata (Passifloraceae) Draft Genome Reveals the S-Locus Evolved after the Divergence of Turneroideae from Passifloroideae in a Stepwise Manner.</title>
        <authorList>
            <person name="Henning P.M."/>
            <person name="Roalson E.H."/>
            <person name="Mir W."/>
            <person name="McCubbin A.G."/>
            <person name="Shore J.S."/>
        </authorList>
    </citation>
    <scope>NUCLEOTIDE SEQUENCE</scope>
    <source>
        <strain evidence="7">F60SS</strain>
    </source>
</reference>
<keyword evidence="3 5" id="KW-0808">Transferase</keyword>
<evidence type="ECO:0000256" key="5">
    <source>
        <dbReference type="RuleBase" id="RU369093"/>
    </source>
</evidence>
<proteinExistence type="predicted"/>
<dbReference type="GO" id="GO:0006952">
    <property type="term" value="P:defense response"/>
    <property type="evidence" value="ECO:0007669"/>
    <property type="project" value="UniProtKB-ARBA"/>
</dbReference>
<dbReference type="InterPro" id="IPR045210">
    <property type="entry name" value="RING-Ubox_PUB"/>
</dbReference>
<dbReference type="PROSITE" id="PS51698">
    <property type="entry name" value="U_BOX"/>
    <property type="match status" value="1"/>
</dbReference>
<dbReference type="EMBL" id="JAKUCV010002922">
    <property type="protein sequence ID" value="KAJ4840882.1"/>
    <property type="molecule type" value="Genomic_DNA"/>
</dbReference>
<dbReference type="GO" id="GO:0061630">
    <property type="term" value="F:ubiquitin protein ligase activity"/>
    <property type="evidence" value="ECO:0007669"/>
    <property type="project" value="UniProtKB-UniRule"/>
</dbReference>
<comment type="pathway">
    <text evidence="2 5">Protein modification; protein ubiquitination.</text>
</comment>
<evidence type="ECO:0000256" key="2">
    <source>
        <dbReference type="ARBA" id="ARBA00004906"/>
    </source>
</evidence>
<name>A0A9Q0G0B6_9ROSI</name>
<sequence>MILSWKARRRAAKNNNLVSAAGFADVEVMIPTHFRCPISLDLMKDPVTLSTGITYDRESIEKWIEEGNQTCPVTNQLLSSFDQIPNHSIRKMIQAWCVENSSSGIERIPTPRIPVTPYDVKETCKRVLAATQRGDQKKCQELVGKIKNWGKESDRNKRCVVDNGAGSVLSSCFESFARVSVEKHVDLLGEILSVLTWMFPLGEEGKSKLGSVRSLNCMVWLLKSGDLAARQNAVLVLKELLSNSDQKHVISSLVEIEGVVPALVDLIKKPICPVATKAALMTIFYMTSHPNNALKIISPFVEMGLVSLIVEILVDGEKGICEKALGVLDHICDSKEGREEAYGNALIVPVLIKKIFRVSVLASEFSASILWKLCKNEKREAEGSVAVEALQVGGFQKLLVLLQVGCGESTKEKVKELLKLFNVHRVRLNCGDSSMDLKHLKRSY</sequence>
<dbReference type="InterPro" id="IPR011989">
    <property type="entry name" value="ARM-like"/>
</dbReference>
<evidence type="ECO:0000313" key="8">
    <source>
        <dbReference type="Proteomes" id="UP001141552"/>
    </source>
</evidence>
<dbReference type="InterPro" id="IPR013083">
    <property type="entry name" value="Znf_RING/FYVE/PHD"/>
</dbReference>
<dbReference type="GO" id="GO:0016567">
    <property type="term" value="P:protein ubiquitination"/>
    <property type="evidence" value="ECO:0007669"/>
    <property type="project" value="UniProtKB-UniRule"/>
</dbReference>
<accession>A0A9Q0G0B6</accession>
<feature type="domain" description="U-box" evidence="6">
    <location>
        <begin position="29"/>
        <end position="103"/>
    </location>
</feature>
<dbReference type="Proteomes" id="UP001141552">
    <property type="component" value="Unassembled WGS sequence"/>
</dbReference>
<dbReference type="OrthoDB" id="10064100at2759"/>
<dbReference type="InterPro" id="IPR016024">
    <property type="entry name" value="ARM-type_fold"/>
</dbReference>
<dbReference type="EC" id="2.3.2.27" evidence="5"/>
<comment type="catalytic activity">
    <reaction evidence="1 5">
        <text>S-ubiquitinyl-[E2 ubiquitin-conjugating enzyme]-L-cysteine + [acceptor protein]-L-lysine = [E2 ubiquitin-conjugating enzyme]-L-cysteine + N(6)-ubiquitinyl-[acceptor protein]-L-lysine.</text>
        <dbReference type="EC" id="2.3.2.27"/>
    </reaction>
</comment>
<evidence type="ECO:0000256" key="3">
    <source>
        <dbReference type="ARBA" id="ARBA00022679"/>
    </source>
</evidence>
<reference evidence="7" key="1">
    <citation type="submission" date="2022-02" db="EMBL/GenBank/DDBJ databases">
        <authorList>
            <person name="Henning P.M."/>
            <person name="McCubbin A.G."/>
            <person name="Shore J.S."/>
        </authorList>
    </citation>
    <scope>NUCLEOTIDE SEQUENCE</scope>
    <source>
        <strain evidence="7">F60SS</strain>
        <tissue evidence="7">Leaves</tissue>
    </source>
</reference>
<dbReference type="InterPro" id="IPR003613">
    <property type="entry name" value="Ubox_domain"/>
</dbReference>
<protein>
    <recommendedName>
        <fullName evidence="5 6">U-box domain-containing protein</fullName>
        <ecNumber evidence="5">2.3.2.27</ecNumber>
    </recommendedName>
    <alternativeName>
        <fullName evidence="5">RING-type E3 ubiquitin transferase PUB</fullName>
    </alternativeName>
</protein>
<dbReference type="PANTHER" id="PTHR22849">
    <property type="entry name" value="WDSAM1 PROTEIN"/>
    <property type="match status" value="1"/>
</dbReference>
<dbReference type="Pfam" id="PF04564">
    <property type="entry name" value="U-box"/>
    <property type="match status" value="1"/>
</dbReference>
<dbReference type="InterPro" id="IPR045185">
    <property type="entry name" value="PUB22/23/24-like"/>
</dbReference>
<dbReference type="SMART" id="SM00504">
    <property type="entry name" value="Ubox"/>
    <property type="match status" value="1"/>
</dbReference>
<dbReference type="CDD" id="cd16664">
    <property type="entry name" value="RING-Ubox_PUB"/>
    <property type="match status" value="1"/>
</dbReference>
<dbReference type="AlphaFoldDB" id="A0A9Q0G0B6"/>
<comment type="caution">
    <text evidence="7">The sequence shown here is derived from an EMBL/GenBank/DDBJ whole genome shotgun (WGS) entry which is preliminary data.</text>
</comment>
<evidence type="ECO:0000259" key="6">
    <source>
        <dbReference type="PROSITE" id="PS51698"/>
    </source>
</evidence>
<dbReference type="SUPFAM" id="SSF48371">
    <property type="entry name" value="ARM repeat"/>
    <property type="match status" value="1"/>
</dbReference>
<keyword evidence="4 5" id="KW-0833">Ubl conjugation pathway</keyword>